<sequence length="330" mass="36926">MPTFFPRLTFSRRRFLQAAALAACLPLVACESTVTTGGTFIQLWRDHLDWTREQWQRRLATTRSLGCKTVFVQWVGIDGEDGPAWTAPDALLQGLLDDCAQLGMTVHLGLPYDDRWWKVIGGADTGVLDSYLASTATRTTAWMREAPWPRHRAFQGWYLPYEIEQYSWSDPARVDRLVRWLNTLADVADATSGHAPRVSTFHSRLKTDATLDGLWSVLLDRTQVYPMIQDGAGAQGMAAYEPLQPLHDLFVSRAVPFDLIVELFENLPPTQPGSDDFAARSASYARVKAQWNLARNYGATDIVAFAVDPWVIGDKPGAEALLDAWRRALG</sequence>
<feature type="signal peptide" evidence="1">
    <location>
        <begin position="1"/>
        <end position="29"/>
    </location>
</feature>
<dbReference type="InterPro" id="IPR017853">
    <property type="entry name" value="GH"/>
</dbReference>
<feature type="domain" description="DUF4434" evidence="2">
    <location>
        <begin position="38"/>
        <end position="318"/>
    </location>
</feature>
<dbReference type="RefSeq" id="WP_074763656.1">
    <property type="nucleotide sequence ID" value="NZ_FNKP01000001.1"/>
</dbReference>
<gene>
    <name evidence="3" type="ORF">SAMN05443245_1438</name>
</gene>
<dbReference type="Pfam" id="PF14488">
    <property type="entry name" value="DUF4434"/>
    <property type="match status" value="1"/>
</dbReference>
<feature type="chain" id="PRO_5010230848" description="DUF4434 domain-containing protein" evidence="1">
    <location>
        <begin position="30"/>
        <end position="330"/>
    </location>
</feature>
<name>A0A1H1B0M4_9BURK</name>
<dbReference type="AlphaFoldDB" id="A0A1H1B0M4"/>
<accession>A0A1H1B0M4</accession>
<evidence type="ECO:0000259" key="2">
    <source>
        <dbReference type="Pfam" id="PF14488"/>
    </source>
</evidence>
<dbReference type="SUPFAM" id="SSF51445">
    <property type="entry name" value="(Trans)glycosidases"/>
    <property type="match status" value="1"/>
</dbReference>
<keyword evidence="1" id="KW-0732">Signal</keyword>
<reference evidence="4" key="1">
    <citation type="submission" date="2016-10" db="EMBL/GenBank/DDBJ databases">
        <authorList>
            <person name="Varghese N."/>
        </authorList>
    </citation>
    <scope>NUCLEOTIDE SEQUENCE [LARGE SCALE GENOMIC DNA]</scope>
    <source>
        <strain evidence="4">GAS106B</strain>
    </source>
</reference>
<dbReference type="Proteomes" id="UP000183487">
    <property type="component" value="Unassembled WGS sequence"/>
</dbReference>
<dbReference type="Gene3D" id="3.20.20.80">
    <property type="entry name" value="Glycosidases"/>
    <property type="match status" value="1"/>
</dbReference>
<proteinExistence type="predicted"/>
<protein>
    <recommendedName>
        <fullName evidence="2">DUF4434 domain-containing protein</fullName>
    </recommendedName>
</protein>
<dbReference type="InterPro" id="IPR027849">
    <property type="entry name" value="DUF4434"/>
</dbReference>
<dbReference type="EMBL" id="FNKP01000001">
    <property type="protein sequence ID" value="SDQ45474.1"/>
    <property type="molecule type" value="Genomic_DNA"/>
</dbReference>
<evidence type="ECO:0000256" key="1">
    <source>
        <dbReference type="SAM" id="SignalP"/>
    </source>
</evidence>
<organism evidence="3 4">
    <name type="scientific">Paraburkholderia fungorum</name>
    <dbReference type="NCBI Taxonomy" id="134537"/>
    <lineage>
        <taxon>Bacteria</taxon>
        <taxon>Pseudomonadati</taxon>
        <taxon>Pseudomonadota</taxon>
        <taxon>Betaproteobacteria</taxon>
        <taxon>Burkholderiales</taxon>
        <taxon>Burkholderiaceae</taxon>
        <taxon>Paraburkholderia</taxon>
    </lineage>
</organism>
<evidence type="ECO:0000313" key="4">
    <source>
        <dbReference type="Proteomes" id="UP000183487"/>
    </source>
</evidence>
<dbReference type="OrthoDB" id="5461181at2"/>
<evidence type="ECO:0000313" key="3">
    <source>
        <dbReference type="EMBL" id="SDQ45474.1"/>
    </source>
</evidence>
<keyword evidence="4" id="KW-1185">Reference proteome</keyword>